<feature type="domain" description="SGNH hydrolase-type esterase" evidence="2">
    <location>
        <begin position="58"/>
        <end position="208"/>
    </location>
</feature>
<feature type="signal peptide" evidence="1">
    <location>
        <begin position="1"/>
        <end position="30"/>
    </location>
</feature>
<dbReference type="Pfam" id="PF13472">
    <property type="entry name" value="Lipase_GDSL_2"/>
    <property type="match status" value="1"/>
</dbReference>
<organism evidence="3 4">
    <name type="scientific">Nocardioides thalensis</name>
    <dbReference type="NCBI Taxonomy" id="1914755"/>
    <lineage>
        <taxon>Bacteria</taxon>
        <taxon>Bacillati</taxon>
        <taxon>Actinomycetota</taxon>
        <taxon>Actinomycetes</taxon>
        <taxon>Propionibacteriales</taxon>
        <taxon>Nocardioidaceae</taxon>
        <taxon>Nocardioides</taxon>
    </lineage>
</organism>
<evidence type="ECO:0000313" key="3">
    <source>
        <dbReference type="EMBL" id="NYI99928.1"/>
    </source>
</evidence>
<name>A0A853BXK7_9ACTN</name>
<gene>
    <name evidence="3" type="ORF">HNR19_000627</name>
</gene>
<protein>
    <submittedName>
        <fullName evidence="3">Acyl-CoA thioesterase-1</fullName>
        <ecNumber evidence="3">3.1.1.5</ecNumber>
        <ecNumber evidence="3">3.1.2.-</ecNumber>
    </submittedName>
</protein>
<dbReference type="EC" id="3.1.1.5" evidence="3"/>
<dbReference type="Proteomes" id="UP000530424">
    <property type="component" value="Unassembled WGS sequence"/>
</dbReference>
<accession>A0A853BXK7</accession>
<dbReference type="CDD" id="cd00229">
    <property type="entry name" value="SGNH_hydrolase"/>
    <property type="match status" value="1"/>
</dbReference>
<keyword evidence="4" id="KW-1185">Reference proteome</keyword>
<dbReference type="EMBL" id="JACCFP010000001">
    <property type="protein sequence ID" value="NYI99928.1"/>
    <property type="molecule type" value="Genomic_DNA"/>
</dbReference>
<proteinExistence type="predicted"/>
<dbReference type="SUPFAM" id="SSF52266">
    <property type="entry name" value="SGNH hydrolase"/>
    <property type="match status" value="1"/>
</dbReference>
<evidence type="ECO:0000259" key="2">
    <source>
        <dbReference type="Pfam" id="PF13472"/>
    </source>
</evidence>
<dbReference type="Gene3D" id="3.40.50.1110">
    <property type="entry name" value="SGNH hydrolase"/>
    <property type="match status" value="1"/>
</dbReference>
<dbReference type="InterPro" id="IPR036514">
    <property type="entry name" value="SGNH_hydro_sf"/>
</dbReference>
<dbReference type="EC" id="3.1.2.-" evidence="3"/>
<evidence type="ECO:0000313" key="4">
    <source>
        <dbReference type="Proteomes" id="UP000530424"/>
    </source>
</evidence>
<comment type="caution">
    <text evidence="3">The sequence shown here is derived from an EMBL/GenBank/DDBJ whole genome shotgun (WGS) entry which is preliminary data.</text>
</comment>
<sequence length="223" mass="23166">MRVRGKLVAMAVLAAVVASVLLLVSGRAGAGGDGCRERAAAADERRELVTGSGPETLVIGDSYSVGLGVKPAESWPTRLPGRVRVDGFSGSGFSYAASGCPGADFATRAQTAVRDDTGLVVVQGGLNDFDQPVAELESGFDRLMKEVGDRSVLVVGPPNAPERADAVPNVDAVLARLAEEHGTAYLPMRDLELPYLPDRLHLTAEGHRMFGDVVAGAVAGLTD</sequence>
<reference evidence="3 4" key="1">
    <citation type="submission" date="2020-07" db="EMBL/GenBank/DDBJ databases">
        <title>Sequencing the genomes of 1000 actinobacteria strains.</title>
        <authorList>
            <person name="Klenk H.-P."/>
        </authorList>
    </citation>
    <scope>NUCLEOTIDE SEQUENCE [LARGE SCALE GENOMIC DNA]</scope>
    <source>
        <strain evidence="3 4">DSM 103833</strain>
    </source>
</reference>
<feature type="chain" id="PRO_5032366713" evidence="1">
    <location>
        <begin position="31"/>
        <end position="223"/>
    </location>
</feature>
<dbReference type="RefSeq" id="WP_179666560.1">
    <property type="nucleotide sequence ID" value="NZ_JACCFP010000001.1"/>
</dbReference>
<evidence type="ECO:0000256" key="1">
    <source>
        <dbReference type="SAM" id="SignalP"/>
    </source>
</evidence>
<dbReference type="InterPro" id="IPR013830">
    <property type="entry name" value="SGNH_hydro"/>
</dbReference>
<dbReference type="GO" id="GO:0004622">
    <property type="term" value="F:phosphatidylcholine lysophospholipase activity"/>
    <property type="evidence" value="ECO:0007669"/>
    <property type="project" value="UniProtKB-EC"/>
</dbReference>
<dbReference type="AlphaFoldDB" id="A0A853BXK7"/>
<keyword evidence="3" id="KW-0378">Hydrolase</keyword>
<keyword evidence="1" id="KW-0732">Signal</keyword>